<accession>A0ABV8T6T8</accession>
<dbReference type="PANTHER" id="PTHR12818">
    <property type="entry name" value="TRNA (ADENINE(37)-N6)-METHYLTRANSFERASE"/>
    <property type="match status" value="1"/>
</dbReference>
<proteinExistence type="inferred from homology"/>
<sequence>MSSVQDSDPSRLVLEPIGIVRTSRVTKVEAPRQPRAAQGEPARIELFPGRNFEHALEDLSRWQWIWVIFWFHQNPGWRPKVLPPRSTSGRKGVFSTRSPHRPNPIGLSVVRLEKVEGLNVHILDSDMLDGTPVLDLKPYVAYTDSHPDAGNGWLDDADVSQPADPVSAYSVTFLPLAVEQAKWIETRTGLAIEERIRSTLTLGPEPHPYRRIRRLKDGMQLAVKEWRVRFSVEGRDVRVIAIASGFRESQLASESDDEMLRAHREFRDRWSEPR</sequence>
<dbReference type="Pfam" id="PF01980">
    <property type="entry name" value="TrmO_N"/>
    <property type="match status" value="1"/>
</dbReference>
<dbReference type="PANTHER" id="PTHR12818:SF0">
    <property type="entry name" value="TRNA (ADENINE(37)-N6)-METHYLTRANSFERASE"/>
    <property type="match status" value="1"/>
</dbReference>
<evidence type="ECO:0000313" key="5">
    <source>
        <dbReference type="Proteomes" id="UP001595904"/>
    </source>
</evidence>
<dbReference type="Proteomes" id="UP001595904">
    <property type="component" value="Unassembled WGS sequence"/>
</dbReference>
<protein>
    <submittedName>
        <fullName evidence="4">tRNA (N6-threonylcarbamoyladenosine(37)-N6)-methyltransferase TrmO</fullName>
    </submittedName>
</protein>
<comment type="similarity">
    <text evidence="2">Belongs to the tRNA methyltransferase O family.</text>
</comment>
<evidence type="ECO:0000313" key="4">
    <source>
        <dbReference type="EMBL" id="MFC4314489.1"/>
    </source>
</evidence>
<keyword evidence="1" id="KW-0949">S-adenosyl-L-methionine</keyword>
<name>A0ABV8T6T8_9GAMM</name>
<dbReference type="InterPro" id="IPR023370">
    <property type="entry name" value="TrmO-like_N"/>
</dbReference>
<dbReference type="Gene3D" id="2.40.30.70">
    <property type="entry name" value="YaeB-like"/>
    <property type="match status" value="1"/>
</dbReference>
<evidence type="ECO:0000256" key="1">
    <source>
        <dbReference type="ARBA" id="ARBA00022691"/>
    </source>
</evidence>
<dbReference type="CDD" id="cd09281">
    <property type="entry name" value="UPF0066"/>
    <property type="match status" value="1"/>
</dbReference>
<dbReference type="RefSeq" id="WP_380605703.1">
    <property type="nucleotide sequence ID" value="NZ_JBHSDU010000015.1"/>
</dbReference>
<dbReference type="PROSITE" id="PS01318">
    <property type="entry name" value="TSAA_1"/>
    <property type="match status" value="1"/>
</dbReference>
<dbReference type="EMBL" id="JBHSDU010000015">
    <property type="protein sequence ID" value="MFC4314489.1"/>
    <property type="molecule type" value="Genomic_DNA"/>
</dbReference>
<dbReference type="InterPro" id="IPR036413">
    <property type="entry name" value="YaeB-like_sf"/>
</dbReference>
<dbReference type="NCBIfam" id="TIGR00104">
    <property type="entry name" value="tRNA_TsaA"/>
    <property type="match status" value="1"/>
</dbReference>
<gene>
    <name evidence="4" type="primary">tsaA</name>
    <name evidence="4" type="ORF">ACFPN2_35815</name>
</gene>
<reference evidence="5" key="1">
    <citation type="journal article" date="2019" name="Int. J. Syst. Evol. Microbiol.">
        <title>The Global Catalogue of Microorganisms (GCM) 10K type strain sequencing project: providing services to taxonomists for standard genome sequencing and annotation.</title>
        <authorList>
            <consortium name="The Broad Institute Genomics Platform"/>
            <consortium name="The Broad Institute Genome Sequencing Center for Infectious Disease"/>
            <person name="Wu L."/>
            <person name="Ma J."/>
        </authorList>
    </citation>
    <scope>NUCLEOTIDE SEQUENCE [LARGE SCALE GENOMIC DNA]</scope>
    <source>
        <strain evidence="5">CGMCC 1.10759</strain>
    </source>
</reference>
<dbReference type="InterPro" id="IPR023368">
    <property type="entry name" value="UPF0066_cons_site"/>
</dbReference>
<feature type="domain" description="TsaA-like" evidence="3">
    <location>
        <begin position="14"/>
        <end position="148"/>
    </location>
</feature>
<comment type="caution">
    <text evidence="4">The sequence shown here is derived from an EMBL/GenBank/DDBJ whole genome shotgun (WGS) entry which is preliminary data.</text>
</comment>
<evidence type="ECO:0000259" key="3">
    <source>
        <dbReference type="PROSITE" id="PS51668"/>
    </source>
</evidence>
<evidence type="ECO:0000256" key="2">
    <source>
        <dbReference type="ARBA" id="ARBA00033753"/>
    </source>
</evidence>
<dbReference type="InterPro" id="IPR036414">
    <property type="entry name" value="YaeB_N_sf"/>
</dbReference>
<dbReference type="SUPFAM" id="SSF118196">
    <property type="entry name" value="YaeB-like"/>
    <property type="match status" value="1"/>
</dbReference>
<dbReference type="PROSITE" id="PS51668">
    <property type="entry name" value="TSAA_2"/>
    <property type="match status" value="1"/>
</dbReference>
<keyword evidence="5" id="KW-1185">Reference proteome</keyword>
<organism evidence="4 5">
    <name type="scientific">Steroidobacter flavus</name>
    <dbReference type="NCBI Taxonomy" id="1842136"/>
    <lineage>
        <taxon>Bacteria</taxon>
        <taxon>Pseudomonadati</taxon>
        <taxon>Pseudomonadota</taxon>
        <taxon>Gammaproteobacteria</taxon>
        <taxon>Steroidobacterales</taxon>
        <taxon>Steroidobacteraceae</taxon>
        <taxon>Steroidobacter</taxon>
    </lineage>
</organism>
<dbReference type="InterPro" id="IPR040372">
    <property type="entry name" value="YaeB-like"/>
</dbReference>